<evidence type="ECO:0000256" key="9">
    <source>
        <dbReference type="ARBA" id="ARBA00023286"/>
    </source>
</evidence>
<dbReference type="EMBL" id="CAJHUC010002649">
    <property type="protein sequence ID" value="CAD7704128.1"/>
    <property type="molecule type" value="Genomic_DNA"/>
</dbReference>
<dbReference type="PANTHER" id="PTHR18966">
    <property type="entry name" value="IONOTROPIC GLUTAMATE RECEPTOR"/>
    <property type="match status" value="1"/>
</dbReference>
<dbReference type="GO" id="GO:0016020">
    <property type="term" value="C:membrane"/>
    <property type="evidence" value="ECO:0007669"/>
    <property type="project" value="UniProtKB-SubCell"/>
</dbReference>
<evidence type="ECO:0000313" key="14">
    <source>
        <dbReference type="EMBL" id="CAD7704128.1"/>
    </source>
</evidence>
<feature type="transmembrane region" description="Helical" evidence="11">
    <location>
        <begin position="215"/>
        <end position="239"/>
    </location>
</feature>
<feature type="transmembrane region" description="Helical" evidence="11">
    <location>
        <begin position="151"/>
        <end position="180"/>
    </location>
</feature>
<keyword evidence="8" id="KW-0325">Glycoprotein</keyword>
<keyword evidence="12" id="KW-0732">Signal</keyword>
<evidence type="ECO:0000256" key="11">
    <source>
        <dbReference type="SAM" id="Phobius"/>
    </source>
</evidence>
<dbReference type="AlphaFoldDB" id="A0A8S1JAW2"/>
<comment type="caution">
    <text evidence="14">The sequence shown here is derived from an EMBL/GenBank/DDBJ whole genome shotgun (WGS) entry which is preliminary data.</text>
</comment>
<gene>
    <name evidence="14" type="ORF">OSTQU699_LOCUS9484</name>
</gene>
<sequence>MAGRWNELWPSSLILLAAITTCLYSQSVSAEDESPFRICVSKLLPIVDCDPSEDQKTYTGYHIHLVRKVMERLDIKNYTLDCRKFEPILDDLMNDDNSTCDMVASAITRSTERQDLGILFTYPTYRSTLGIMSLAWVNEGSNWGFLRPLHWSVWVAMIVTSIAVPWLVFVIESLACHGFVHKKDWMRGLRDATYHSFAALLNFGHFRVRSTAARVVVLAYAFTVLIIINTYVANLAAFLTITQVDTLINDLGDLSDLPAKRVATVQVYEERLKGLGITPEILPQVEDYQAAMIEGVRAGEYKAIVMDEPWVSFTANTGGCDLKMLPQTFEYFDYAFAFPKTSDHSLVNNVSNQVLELQENGVMYDLARKHIFAQRSNCSADSVFSEKRSVSFGQVAGLWIVMAVAVLISVILLLCSMVFGVTMGGRAPHDLEGGSSTFPQQVRAPKRTPTAYHRHATGDLESGGGPLCNAVRMEIRDQMRSMSLDVIQLFKEGMCEWRREYPASTECLDRPISVYRPRETTE</sequence>
<protein>
    <recommendedName>
        <fullName evidence="13">Ionotropic glutamate receptor C-terminal domain-containing protein</fullName>
    </recommendedName>
</protein>
<keyword evidence="9" id="KW-1071">Ligand-gated ion channel</keyword>
<keyword evidence="15" id="KW-1185">Reference proteome</keyword>
<feature type="domain" description="Ionotropic glutamate receptor C-terminal" evidence="13">
    <location>
        <begin position="150"/>
        <end position="405"/>
    </location>
</feature>
<dbReference type="Gene3D" id="1.10.287.70">
    <property type="match status" value="1"/>
</dbReference>
<proteinExistence type="predicted"/>
<evidence type="ECO:0000256" key="3">
    <source>
        <dbReference type="ARBA" id="ARBA00022692"/>
    </source>
</evidence>
<evidence type="ECO:0000259" key="13">
    <source>
        <dbReference type="Pfam" id="PF00060"/>
    </source>
</evidence>
<keyword evidence="7" id="KW-0675">Receptor</keyword>
<feature type="signal peptide" evidence="12">
    <location>
        <begin position="1"/>
        <end position="30"/>
    </location>
</feature>
<reference evidence="14" key="1">
    <citation type="submission" date="2020-12" db="EMBL/GenBank/DDBJ databases">
        <authorList>
            <person name="Iha C."/>
        </authorList>
    </citation>
    <scope>NUCLEOTIDE SEQUENCE</scope>
</reference>
<evidence type="ECO:0000313" key="15">
    <source>
        <dbReference type="Proteomes" id="UP000708148"/>
    </source>
</evidence>
<evidence type="ECO:0000256" key="8">
    <source>
        <dbReference type="ARBA" id="ARBA00023180"/>
    </source>
</evidence>
<keyword evidence="5" id="KW-0406">Ion transport</keyword>
<evidence type="ECO:0000256" key="6">
    <source>
        <dbReference type="ARBA" id="ARBA00023136"/>
    </source>
</evidence>
<dbReference type="SUPFAM" id="SSF53850">
    <property type="entry name" value="Periplasmic binding protein-like II"/>
    <property type="match status" value="1"/>
</dbReference>
<dbReference type="InterPro" id="IPR001320">
    <property type="entry name" value="Iontro_rcpt_C"/>
</dbReference>
<accession>A0A8S1JAW2</accession>
<evidence type="ECO:0000256" key="5">
    <source>
        <dbReference type="ARBA" id="ARBA00023065"/>
    </source>
</evidence>
<evidence type="ECO:0000256" key="2">
    <source>
        <dbReference type="ARBA" id="ARBA00022448"/>
    </source>
</evidence>
<dbReference type="OrthoDB" id="5984008at2759"/>
<keyword evidence="10" id="KW-0407">Ion channel</keyword>
<dbReference type="InterPro" id="IPR015683">
    <property type="entry name" value="Ionotropic_Glu_rcpt"/>
</dbReference>
<keyword evidence="2" id="KW-0813">Transport</keyword>
<keyword evidence="4 11" id="KW-1133">Transmembrane helix</keyword>
<dbReference type="Proteomes" id="UP000708148">
    <property type="component" value="Unassembled WGS sequence"/>
</dbReference>
<evidence type="ECO:0000256" key="10">
    <source>
        <dbReference type="ARBA" id="ARBA00023303"/>
    </source>
</evidence>
<organism evidence="14 15">
    <name type="scientific">Ostreobium quekettii</name>
    <dbReference type="NCBI Taxonomy" id="121088"/>
    <lineage>
        <taxon>Eukaryota</taxon>
        <taxon>Viridiplantae</taxon>
        <taxon>Chlorophyta</taxon>
        <taxon>core chlorophytes</taxon>
        <taxon>Ulvophyceae</taxon>
        <taxon>TCBD clade</taxon>
        <taxon>Bryopsidales</taxon>
        <taxon>Ostreobineae</taxon>
        <taxon>Ostreobiaceae</taxon>
        <taxon>Ostreobium</taxon>
    </lineage>
</organism>
<evidence type="ECO:0000256" key="12">
    <source>
        <dbReference type="SAM" id="SignalP"/>
    </source>
</evidence>
<evidence type="ECO:0000256" key="7">
    <source>
        <dbReference type="ARBA" id="ARBA00023170"/>
    </source>
</evidence>
<dbReference type="GO" id="GO:0015276">
    <property type="term" value="F:ligand-gated monoatomic ion channel activity"/>
    <property type="evidence" value="ECO:0007669"/>
    <property type="project" value="InterPro"/>
</dbReference>
<feature type="chain" id="PRO_5035855511" description="Ionotropic glutamate receptor C-terminal domain-containing protein" evidence="12">
    <location>
        <begin position="31"/>
        <end position="522"/>
    </location>
</feature>
<keyword evidence="6 11" id="KW-0472">Membrane</keyword>
<name>A0A8S1JAW2_9CHLO</name>
<comment type="subcellular location">
    <subcellularLocation>
        <location evidence="1">Membrane</location>
        <topology evidence="1">Multi-pass membrane protein</topology>
    </subcellularLocation>
</comment>
<keyword evidence="3 11" id="KW-0812">Transmembrane</keyword>
<evidence type="ECO:0000256" key="4">
    <source>
        <dbReference type="ARBA" id="ARBA00022989"/>
    </source>
</evidence>
<dbReference type="Pfam" id="PF00060">
    <property type="entry name" value="Lig_chan"/>
    <property type="match status" value="1"/>
</dbReference>
<evidence type="ECO:0000256" key="1">
    <source>
        <dbReference type="ARBA" id="ARBA00004141"/>
    </source>
</evidence>
<dbReference type="Gene3D" id="3.40.190.10">
    <property type="entry name" value="Periplasmic binding protein-like II"/>
    <property type="match status" value="2"/>
</dbReference>
<feature type="transmembrane region" description="Helical" evidence="11">
    <location>
        <begin position="396"/>
        <end position="421"/>
    </location>
</feature>